<dbReference type="RefSeq" id="XP_018286440.1">
    <property type="nucleotide sequence ID" value="XM_018429180.1"/>
</dbReference>
<evidence type="ECO:0000256" key="2">
    <source>
        <dbReference type="ARBA" id="ARBA00009063"/>
    </source>
</evidence>
<evidence type="ECO:0000313" key="12">
    <source>
        <dbReference type="EMBL" id="OAD68400.1"/>
    </source>
</evidence>
<dbReference type="GO" id="GO:0005484">
    <property type="term" value="F:SNAP receptor activity"/>
    <property type="evidence" value="ECO:0007669"/>
    <property type="project" value="TreeGrafter"/>
</dbReference>
<comment type="subcellular location">
    <subcellularLocation>
        <location evidence="1">Golgi apparatus membrane</location>
        <topology evidence="1">Single-pass type IV membrane protein</topology>
    </subcellularLocation>
</comment>
<dbReference type="Gene3D" id="1.20.58.70">
    <property type="match status" value="1"/>
</dbReference>
<evidence type="ECO:0000313" key="13">
    <source>
        <dbReference type="Proteomes" id="UP000077315"/>
    </source>
</evidence>
<keyword evidence="8" id="KW-0175">Coiled coil</keyword>
<dbReference type="VEuPathDB" id="FungiDB:PHYBLDRAFT_127661"/>
<dbReference type="SUPFAM" id="SSF47661">
    <property type="entry name" value="t-snare proteins"/>
    <property type="match status" value="1"/>
</dbReference>
<dbReference type="GO" id="GO:0031201">
    <property type="term" value="C:SNARE complex"/>
    <property type="evidence" value="ECO:0007669"/>
    <property type="project" value="TreeGrafter"/>
</dbReference>
<dbReference type="GO" id="GO:0006906">
    <property type="term" value="P:vesicle fusion"/>
    <property type="evidence" value="ECO:0007669"/>
    <property type="project" value="TreeGrafter"/>
</dbReference>
<comment type="similarity">
    <text evidence="2">Belongs to the syntaxin family.</text>
</comment>
<proteinExistence type="inferred from homology"/>
<evidence type="ECO:0000256" key="4">
    <source>
        <dbReference type="ARBA" id="ARBA00022692"/>
    </source>
</evidence>
<gene>
    <name evidence="12" type="ORF">PHYBLDRAFT_127661</name>
</gene>
<evidence type="ECO:0000259" key="11">
    <source>
        <dbReference type="PROSITE" id="PS50192"/>
    </source>
</evidence>
<keyword evidence="9 10" id="KW-0472">Membrane</keyword>
<evidence type="ECO:0000256" key="6">
    <source>
        <dbReference type="ARBA" id="ARBA00022989"/>
    </source>
</evidence>
<keyword evidence="3" id="KW-0813">Transport</keyword>
<evidence type="ECO:0000256" key="9">
    <source>
        <dbReference type="ARBA" id="ARBA00023136"/>
    </source>
</evidence>
<dbReference type="EMBL" id="KV440995">
    <property type="protein sequence ID" value="OAD68400.1"/>
    <property type="molecule type" value="Genomic_DNA"/>
</dbReference>
<evidence type="ECO:0000256" key="7">
    <source>
        <dbReference type="ARBA" id="ARBA00023034"/>
    </source>
</evidence>
<dbReference type="GeneID" id="28990086"/>
<keyword evidence="6 10" id="KW-1133">Transmembrane helix</keyword>
<dbReference type="PANTHER" id="PTHR19957">
    <property type="entry name" value="SYNTAXIN"/>
    <property type="match status" value="1"/>
</dbReference>
<accession>A0A163D396</accession>
<keyword evidence="13" id="KW-1185">Reference proteome</keyword>
<organism evidence="12 13">
    <name type="scientific">Phycomyces blakesleeanus (strain ATCC 8743b / DSM 1359 / FGSC 10004 / NBRC 33097 / NRRL 1555)</name>
    <dbReference type="NCBI Taxonomy" id="763407"/>
    <lineage>
        <taxon>Eukaryota</taxon>
        <taxon>Fungi</taxon>
        <taxon>Fungi incertae sedis</taxon>
        <taxon>Mucoromycota</taxon>
        <taxon>Mucoromycotina</taxon>
        <taxon>Mucoromycetes</taxon>
        <taxon>Mucorales</taxon>
        <taxon>Phycomycetaceae</taxon>
        <taxon>Phycomyces</taxon>
    </lineage>
</organism>
<dbReference type="GO" id="GO:0048278">
    <property type="term" value="P:vesicle docking"/>
    <property type="evidence" value="ECO:0007669"/>
    <property type="project" value="TreeGrafter"/>
</dbReference>
<dbReference type="Pfam" id="PF05739">
    <property type="entry name" value="SNARE"/>
    <property type="match status" value="1"/>
</dbReference>
<dbReference type="AlphaFoldDB" id="A0A163D396"/>
<evidence type="ECO:0000256" key="1">
    <source>
        <dbReference type="ARBA" id="ARBA00004409"/>
    </source>
</evidence>
<sequence length="258" mass="29658">MSVLPPQWVDIVDQVDDALDHIKEKITRLEGMHRKHLLPGFDDRSSDEEAIERLTSDITDEFYRIKRDIQRIHSEGYDVSDGQQDYLLAKNIQTSLATKVQEVSSSFRKQQSTYLQKIQGQENRKADILGLESSLSNEAAELLLDEDAQVGFTESQLAVLESNEAVIDQREREVNQIAKSIHQLAEIFRDLQTLVIDQGSMLDRIDYNIEQTTVQVKEAVVQLDQGSRYQNKTRKRKLILLLILIIMLLIMILIVKPK</sequence>
<dbReference type="FunCoup" id="A0A163D396">
    <property type="interactions" value="536"/>
</dbReference>
<keyword evidence="5" id="KW-0653">Protein transport</keyword>
<reference evidence="13" key="1">
    <citation type="submission" date="2015-06" db="EMBL/GenBank/DDBJ databases">
        <title>Expansion of signal transduction pathways in fungi by whole-genome duplication.</title>
        <authorList>
            <consortium name="DOE Joint Genome Institute"/>
            <person name="Corrochano L.M."/>
            <person name="Kuo A."/>
            <person name="Marcet-Houben M."/>
            <person name="Polaino S."/>
            <person name="Salamov A."/>
            <person name="Villalobos J.M."/>
            <person name="Alvarez M.I."/>
            <person name="Avalos J."/>
            <person name="Benito E.P."/>
            <person name="Benoit I."/>
            <person name="Burger G."/>
            <person name="Camino L.P."/>
            <person name="Canovas D."/>
            <person name="Cerda-Olmedo E."/>
            <person name="Cheng J.-F."/>
            <person name="Dominguez A."/>
            <person name="Elias M."/>
            <person name="Eslava A.P."/>
            <person name="Glaser F."/>
            <person name="Grimwood J."/>
            <person name="Gutierrez G."/>
            <person name="Heitman J."/>
            <person name="Henrissat B."/>
            <person name="Iturriaga E.A."/>
            <person name="Lang B.F."/>
            <person name="Lavin J.L."/>
            <person name="Lee S."/>
            <person name="Li W."/>
            <person name="Lindquist E."/>
            <person name="Lopez-Garcia S."/>
            <person name="Luque E.M."/>
            <person name="Marcos A.T."/>
            <person name="Martin J."/>
            <person name="McCluskey K."/>
            <person name="Medina H.R."/>
            <person name="Miralles-Duran A."/>
            <person name="Miyazaki A."/>
            <person name="Munoz-Torres E."/>
            <person name="Oguiza J.A."/>
            <person name="Ohm R."/>
            <person name="Olmedo M."/>
            <person name="Orejas M."/>
            <person name="Ortiz-Castellanos L."/>
            <person name="Pisabarro A.G."/>
            <person name="Rodriguez-Romero J."/>
            <person name="Ruiz-Herrera J."/>
            <person name="Ruiz-Vazquez R."/>
            <person name="Sanz C."/>
            <person name="Schackwitz W."/>
            <person name="Schmutz J."/>
            <person name="Shahriari M."/>
            <person name="Shelest E."/>
            <person name="Silva-Franco F."/>
            <person name="Soanes D."/>
            <person name="Syed K."/>
            <person name="Tagua V.G."/>
            <person name="Talbot N.J."/>
            <person name="Thon M."/>
            <person name="De vries R.P."/>
            <person name="Wiebenga A."/>
            <person name="Yadav J.S."/>
            <person name="Braun E.L."/>
            <person name="Baker S."/>
            <person name="Garre V."/>
            <person name="Horwitz B."/>
            <person name="Torres-Martinez S."/>
            <person name="Idnurm A."/>
            <person name="Herrera-Estrella A."/>
            <person name="Gabaldon T."/>
            <person name="Grigoriev I.V."/>
        </authorList>
    </citation>
    <scope>NUCLEOTIDE SEQUENCE [LARGE SCALE GENOMIC DNA]</scope>
    <source>
        <strain evidence="13">NRRL 1555(-)</strain>
    </source>
</reference>
<evidence type="ECO:0000256" key="5">
    <source>
        <dbReference type="ARBA" id="ARBA00022927"/>
    </source>
</evidence>
<dbReference type="Proteomes" id="UP000077315">
    <property type="component" value="Unassembled WGS sequence"/>
</dbReference>
<dbReference type="CDD" id="cd15845">
    <property type="entry name" value="SNARE_syntaxin16"/>
    <property type="match status" value="1"/>
</dbReference>
<dbReference type="GO" id="GO:0000149">
    <property type="term" value="F:SNARE binding"/>
    <property type="evidence" value="ECO:0007669"/>
    <property type="project" value="TreeGrafter"/>
</dbReference>
<protein>
    <recommendedName>
        <fullName evidence="11">t-SNARE coiled-coil homology domain-containing protein</fullName>
    </recommendedName>
</protein>
<feature type="transmembrane region" description="Helical" evidence="10">
    <location>
        <begin position="238"/>
        <end position="255"/>
    </location>
</feature>
<dbReference type="InterPro" id="IPR000727">
    <property type="entry name" value="T_SNARE_dom"/>
</dbReference>
<dbReference type="GO" id="GO:0006886">
    <property type="term" value="P:intracellular protein transport"/>
    <property type="evidence" value="ECO:0007669"/>
    <property type="project" value="TreeGrafter"/>
</dbReference>
<dbReference type="InterPro" id="IPR045242">
    <property type="entry name" value="Syntaxin"/>
</dbReference>
<dbReference type="PROSITE" id="PS50192">
    <property type="entry name" value="T_SNARE"/>
    <property type="match status" value="1"/>
</dbReference>
<dbReference type="OrthoDB" id="10251371at2759"/>
<dbReference type="GO" id="GO:0000139">
    <property type="term" value="C:Golgi membrane"/>
    <property type="evidence" value="ECO:0007669"/>
    <property type="project" value="UniProtKB-SubCell"/>
</dbReference>
<keyword evidence="7" id="KW-0333">Golgi apparatus</keyword>
<evidence type="ECO:0000256" key="3">
    <source>
        <dbReference type="ARBA" id="ARBA00022448"/>
    </source>
</evidence>
<dbReference type="STRING" id="763407.A0A163D396"/>
<evidence type="ECO:0000256" key="8">
    <source>
        <dbReference type="ARBA" id="ARBA00023054"/>
    </source>
</evidence>
<keyword evidence="4 10" id="KW-0812">Transmembrane</keyword>
<dbReference type="SMART" id="SM00397">
    <property type="entry name" value="t_SNARE"/>
    <property type="match status" value="1"/>
</dbReference>
<dbReference type="PANTHER" id="PTHR19957:SF83">
    <property type="entry name" value="SYNTAXIN-16"/>
    <property type="match status" value="1"/>
</dbReference>
<name>A0A163D396_PHYB8</name>
<feature type="domain" description="T-SNARE coiled-coil homology" evidence="11">
    <location>
        <begin position="164"/>
        <end position="226"/>
    </location>
</feature>
<dbReference type="InterPro" id="IPR010989">
    <property type="entry name" value="SNARE"/>
</dbReference>
<evidence type="ECO:0000256" key="10">
    <source>
        <dbReference type="SAM" id="Phobius"/>
    </source>
</evidence>
<dbReference type="InParanoid" id="A0A163D396"/>